<proteinExistence type="predicted"/>
<name>A0A0S4WU96_RALSL</name>
<reference evidence="1" key="1">
    <citation type="submission" date="2015-10" db="EMBL/GenBank/DDBJ databases">
        <authorList>
            <person name="Gilbert D.G."/>
        </authorList>
    </citation>
    <scope>NUCLEOTIDE SEQUENCE</scope>
    <source>
        <strain evidence="1">Phyl III-seqv23</strain>
    </source>
</reference>
<gene>
    <name evidence="1" type="ORF">RUN215_v1_430069</name>
</gene>
<accession>A0A0S4WU96</accession>
<dbReference type="EMBL" id="LN899820">
    <property type="protein sequence ID" value="CUV55153.1"/>
    <property type="molecule type" value="Genomic_DNA"/>
</dbReference>
<organism evidence="1">
    <name type="scientific">Ralstonia solanacearum</name>
    <name type="common">Pseudomonas solanacearum</name>
    <dbReference type="NCBI Taxonomy" id="305"/>
    <lineage>
        <taxon>Bacteria</taxon>
        <taxon>Pseudomonadati</taxon>
        <taxon>Pseudomonadota</taxon>
        <taxon>Betaproteobacteria</taxon>
        <taxon>Burkholderiales</taxon>
        <taxon>Burkholderiaceae</taxon>
        <taxon>Ralstonia</taxon>
        <taxon>Ralstonia solanacearum species complex</taxon>
    </lineage>
</organism>
<evidence type="ECO:0000313" key="1">
    <source>
        <dbReference type="EMBL" id="CUV55153.1"/>
    </source>
</evidence>
<sequence length="20" mass="2406">MYLVQENLEAINARIKFSHE</sequence>
<protein>
    <submittedName>
        <fullName evidence="1">Uncharacterized protein</fullName>
    </submittedName>
</protein>
<dbReference type="AlphaFoldDB" id="A0A0S4WU96"/>